<evidence type="ECO:0000313" key="5">
    <source>
        <dbReference type="Proteomes" id="UP000010164"/>
    </source>
</evidence>
<dbReference type="OrthoDB" id="7301144at2"/>
<dbReference type="PRINTS" id="PR00080">
    <property type="entry name" value="SDRFAMILY"/>
</dbReference>
<dbReference type="GO" id="GO:0016020">
    <property type="term" value="C:membrane"/>
    <property type="evidence" value="ECO:0007669"/>
    <property type="project" value="TreeGrafter"/>
</dbReference>
<evidence type="ECO:0000256" key="1">
    <source>
        <dbReference type="ARBA" id="ARBA00006484"/>
    </source>
</evidence>
<dbReference type="SUPFAM" id="SSF51735">
    <property type="entry name" value="NAD(P)-binding Rossmann-fold domains"/>
    <property type="match status" value="1"/>
</dbReference>
<reference evidence="4 5" key="1">
    <citation type="journal article" date="2012" name="J. Bacteriol.">
        <title>Genome Sequence of the Alkane-Degrading Bacterium Alcanivorax hongdengensis Type Strain A-11-3.</title>
        <authorList>
            <person name="Lai Q."/>
            <person name="Shao Z."/>
        </authorList>
    </citation>
    <scope>NUCLEOTIDE SEQUENCE [LARGE SCALE GENOMIC DNA]</scope>
    <source>
        <strain evidence="4 5">A-11-3</strain>
    </source>
</reference>
<evidence type="ECO:0000313" key="4">
    <source>
        <dbReference type="EMBL" id="EKF73796.1"/>
    </source>
</evidence>
<dbReference type="PRINTS" id="PR00081">
    <property type="entry name" value="GDHRDH"/>
</dbReference>
<dbReference type="InterPro" id="IPR036291">
    <property type="entry name" value="NAD(P)-bd_dom_sf"/>
</dbReference>
<dbReference type="PROSITE" id="PS00061">
    <property type="entry name" value="ADH_SHORT"/>
    <property type="match status" value="1"/>
</dbReference>
<dbReference type="GO" id="GO:0016491">
    <property type="term" value="F:oxidoreductase activity"/>
    <property type="evidence" value="ECO:0007669"/>
    <property type="project" value="UniProtKB-KW"/>
</dbReference>
<dbReference type="InterPro" id="IPR020904">
    <property type="entry name" value="Sc_DH/Rdtase_CS"/>
</dbReference>
<dbReference type="AlphaFoldDB" id="L0W9Z8"/>
<evidence type="ECO:0000256" key="2">
    <source>
        <dbReference type="ARBA" id="ARBA00023002"/>
    </source>
</evidence>
<dbReference type="PANTHER" id="PTHR44196:SF2">
    <property type="entry name" value="SHORT-CHAIN DEHYDROGENASE-RELATED"/>
    <property type="match status" value="1"/>
</dbReference>
<dbReference type="EMBL" id="AMRJ01000019">
    <property type="protein sequence ID" value="EKF73796.1"/>
    <property type="molecule type" value="Genomic_DNA"/>
</dbReference>
<proteinExistence type="inferred from homology"/>
<dbReference type="Proteomes" id="UP000010164">
    <property type="component" value="Unassembled WGS sequence"/>
</dbReference>
<comment type="caution">
    <text evidence="4">The sequence shown here is derived from an EMBL/GenBank/DDBJ whole genome shotgun (WGS) entry which is preliminary data.</text>
</comment>
<evidence type="ECO:0000256" key="3">
    <source>
        <dbReference type="RuleBase" id="RU000363"/>
    </source>
</evidence>
<dbReference type="Pfam" id="PF00106">
    <property type="entry name" value="adh_short"/>
    <property type="match status" value="1"/>
</dbReference>
<dbReference type="eggNOG" id="COG0300">
    <property type="taxonomic scope" value="Bacteria"/>
</dbReference>
<accession>L0W9Z8</accession>
<dbReference type="PANTHER" id="PTHR44196">
    <property type="entry name" value="DEHYDROGENASE/REDUCTASE SDR FAMILY MEMBER 7B"/>
    <property type="match status" value="1"/>
</dbReference>
<sequence length="275" mass="30298">MTKTVLITGGAGGIGREFCKLFNRDGYRIVVFSLLHSELDELAEQLSEQRPDADYHLVQMDLSQPDSAERILAWLDQENIELDVLLNNVGFGMTGEHVAQDTQKLERMLALNNILLSKLCLLLGARMKARGTGQIMNIGSLAGFCPMPFFAAYSASKAFVINFSASLHQELKPYGVQVTCFCPSTTKTAFLDTAQSQHPSSSGITRFVSAQIDTAEDVAIAGYKALNQKKTFALPSLAVTLQSAWIRMMPLRFMAGFVFKKSVKEMEEGQKAVSR</sequence>
<dbReference type="STRING" id="1177179.A11A3_11968"/>
<dbReference type="RefSeq" id="WP_008929568.1">
    <property type="nucleotide sequence ID" value="NZ_AMRJ01000019.1"/>
</dbReference>
<gene>
    <name evidence="4" type="ORF">A11A3_11968</name>
</gene>
<keyword evidence="5" id="KW-1185">Reference proteome</keyword>
<comment type="similarity">
    <text evidence="1 3">Belongs to the short-chain dehydrogenases/reductases (SDR) family.</text>
</comment>
<dbReference type="InterPro" id="IPR002347">
    <property type="entry name" value="SDR_fam"/>
</dbReference>
<organism evidence="4 5">
    <name type="scientific">Alcanivorax hongdengensis A-11-3</name>
    <dbReference type="NCBI Taxonomy" id="1177179"/>
    <lineage>
        <taxon>Bacteria</taxon>
        <taxon>Pseudomonadati</taxon>
        <taxon>Pseudomonadota</taxon>
        <taxon>Gammaproteobacteria</taxon>
        <taxon>Oceanospirillales</taxon>
        <taxon>Alcanivoracaceae</taxon>
        <taxon>Alcanivorax</taxon>
    </lineage>
</organism>
<name>L0W9Z8_9GAMM</name>
<dbReference type="Gene3D" id="3.40.50.720">
    <property type="entry name" value="NAD(P)-binding Rossmann-like Domain"/>
    <property type="match status" value="1"/>
</dbReference>
<protein>
    <submittedName>
        <fullName evidence="4">Short-chain dehydrogenase</fullName>
    </submittedName>
</protein>
<dbReference type="PIRSF" id="PIRSF000126">
    <property type="entry name" value="11-beta-HSD1"/>
    <property type="match status" value="1"/>
</dbReference>
<keyword evidence="2" id="KW-0560">Oxidoreductase</keyword>
<dbReference type="PATRIC" id="fig|1177179.3.peg.2393"/>